<comment type="similarity">
    <text evidence="1">Belongs to the Gfa family.</text>
</comment>
<organism evidence="6 7">
    <name type="scientific">Exophiala aquamarina CBS 119918</name>
    <dbReference type="NCBI Taxonomy" id="1182545"/>
    <lineage>
        <taxon>Eukaryota</taxon>
        <taxon>Fungi</taxon>
        <taxon>Dikarya</taxon>
        <taxon>Ascomycota</taxon>
        <taxon>Pezizomycotina</taxon>
        <taxon>Eurotiomycetes</taxon>
        <taxon>Chaetothyriomycetidae</taxon>
        <taxon>Chaetothyriales</taxon>
        <taxon>Herpotrichiellaceae</taxon>
        <taxon>Exophiala</taxon>
    </lineage>
</organism>
<keyword evidence="7" id="KW-1185">Reference proteome</keyword>
<comment type="caution">
    <text evidence="6">The sequence shown here is derived from an EMBL/GenBank/DDBJ whole genome shotgun (WGS) entry which is preliminary data.</text>
</comment>
<evidence type="ECO:0000256" key="1">
    <source>
        <dbReference type="ARBA" id="ARBA00005495"/>
    </source>
</evidence>
<dbReference type="InterPro" id="IPR006913">
    <property type="entry name" value="CENP-V/GFA"/>
</dbReference>
<dbReference type="GO" id="GO:0016846">
    <property type="term" value="F:carbon-sulfur lyase activity"/>
    <property type="evidence" value="ECO:0007669"/>
    <property type="project" value="InterPro"/>
</dbReference>
<evidence type="ECO:0000256" key="3">
    <source>
        <dbReference type="ARBA" id="ARBA00022833"/>
    </source>
</evidence>
<keyword evidence="3" id="KW-0862">Zinc</keyword>
<protein>
    <recommendedName>
        <fullName evidence="5">CENP-V/GFA domain-containing protein</fullName>
    </recommendedName>
</protein>
<dbReference type="InterPro" id="IPR011057">
    <property type="entry name" value="Mss4-like_sf"/>
</dbReference>
<evidence type="ECO:0000256" key="2">
    <source>
        <dbReference type="ARBA" id="ARBA00022723"/>
    </source>
</evidence>
<evidence type="ECO:0000313" key="7">
    <source>
        <dbReference type="Proteomes" id="UP000027920"/>
    </source>
</evidence>
<dbReference type="RefSeq" id="XP_013259577.1">
    <property type="nucleotide sequence ID" value="XM_013404123.1"/>
</dbReference>
<gene>
    <name evidence="6" type="ORF">A1O9_07177</name>
</gene>
<dbReference type="Proteomes" id="UP000027920">
    <property type="component" value="Unassembled WGS sequence"/>
</dbReference>
<dbReference type="HOGENOM" id="CLU_055491_3_2_1"/>
<dbReference type="STRING" id="1182545.A0A072PB36"/>
<dbReference type="EMBL" id="AMGV01000005">
    <property type="protein sequence ID" value="KEF56987.1"/>
    <property type="molecule type" value="Genomic_DNA"/>
</dbReference>
<dbReference type="Pfam" id="PF04828">
    <property type="entry name" value="GFA"/>
    <property type="match status" value="1"/>
</dbReference>
<dbReference type="PANTHER" id="PTHR33337">
    <property type="entry name" value="GFA DOMAIN-CONTAINING PROTEIN"/>
    <property type="match status" value="1"/>
</dbReference>
<dbReference type="GeneID" id="25282091"/>
<evidence type="ECO:0000256" key="4">
    <source>
        <dbReference type="ARBA" id="ARBA00023239"/>
    </source>
</evidence>
<dbReference type="Gene3D" id="3.90.1590.10">
    <property type="entry name" value="glutathione-dependent formaldehyde- activating enzyme (gfa)"/>
    <property type="match status" value="1"/>
</dbReference>
<name>A0A072PB36_9EURO</name>
<evidence type="ECO:0000313" key="6">
    <source>
        <dbReference type="EMBL" id="KEF56987.1"/>
    </source>
</evidence>
<keyword evidence="2" id="KW-0479">Metal-binding</keyword>
<feature type="domain" description="CENP-V/GFA" evidence="5">
    <location>
        <begin position="4"/>
        <end position="117"/>
    </location>
</feature>
<dbReference type="VEuPathDB" id="FungiDB:A1O9_07177"/>
<evidence type="ECO:0000259" key="5">
    <source>
        <dbReference type="PROSITE" id="PS51891"/>
    </source>
</evidence>
<dbReference type="PANTHER" id="PTHR33337:SF30">
    <property type="entry name" value="DUF636 DOMAIN PROTEIN (AFU_ORTHOLOGUE AFUA_1G03180)"/>
    <property type="match status" value="1"/>
</dbReference>
<accession>A0A072PB36</accession>
<sequence>MPQYEGQCHCGQIAWTAEIPEEKHILCHCGACKLMGGGEFTLNQIIPKDNFKLTKGELKVYTYKGDSGNNTDCYMCPNCASSPYHHQHVMGEDKIVIRTGLLKGSEKWGKPAAEIYDKDRASWLPQTGENSFATVPPS</sequence>
<dbReference type="OrthoDB" id="1601230at2759"/>
<dbReference type="AlphaFoldDB" id="A0A072PB36"/>
<reference evidence="6 7" key="1">
    <citation type="submission" date="2013-03" db="EMBL/GenBank/DDBJ databases">
        <title>The Genome Sequence of Exophiala aquamarina CBS 119918.</title>
        <authorList>
            <consortium name="The Broad Institute Genomics Platform"/>
            <person name="Cuomo C."/>
            <person name="de Hoog S."/>
            <person name="Gorbushina A."/>
            <person name="Walker B."/>
            <person name="Young S.K."/>
            <person name="Zeng Q."/>
            <person name="Gargeya S."/>
            <person name="Fitzgerald M."/>
            <person name="Haas B."/>
            <person name="Abouelleil A."/>
            <person name="Allen A.W."/>
            <person name="Alvarado L."/>
            <person name="Arachchi H.M."/>
            <person name="Berlin A.M."/>
            <person name="Chapman S.B."/>
            <person name="Gainer-Dewar J."/>
            <person name="Goldberg J."/>
            <person name="Griggs A."/>
            <person name="Gujja S."/>
            <person name="Hansen M."/>
            <person name="Howarth C."/>
            <person name="Imamovic A."/>
            <person name="Ireland A."/>
            <person name="Larimer J."/>
            <person name="McCowan C."/>
            <person name="Murphy C."/>
            <person name="Pearson M."/>
            <person name="Poon T.W."/>
            <person name="Priest M."/>
            <person name="Roberts A."/>
            <person name="Saif S."/>
            <person name="Shea T."/>
            <person name="Sisk P."/>
            <person name="Sykes S."/>
            <person name="Wortman J."/>
            <person name="Nusbaum C."/>
            <person name="Birren B."/>
        </authorList>
    </citation>
    <scope>NUCLEOTIDE SEQUENCE [LARGE SCALE GENOMIC DNA]</scope>
    <source>
        <strain evidence="6 7">CBS 119918</strain>
    </source>
</reference>
<keyword evidence="4" id="KW-0456">Lyase</keyword>
<dbReference type="PROSITE" id="PS51891">
    <property type="entry name" value="CENP_V_GFA"/>
    <property type="match status" value="1"/>
</dbReference>
<proteinExistence type="inferred from homology"/>
<dbReference type="SUPFAM" id="SSF51316">
    <property type="entry name" value="Mss4-like"/>
    <property type="match status" value="1"/>
</dbReference>
<dbReference type="GO" id="GO:0046872">
    <property type="term" value="F:metal ion binding"/>
    <property type="evidence" value="ECO:0007669"/>
    <property type="project" value="UniProtKB-KW"/>
</dbReference>